<dbReference type="SUPFAM" id="SSF56047">
    <property type="entry name" value="Ribosomal protein S8"/>
    <property type="match status" value="1"/>
</dbReference>
<evidence type="ECO:0000256" key="1">
    <source>
        <dbReference type="SAM" id="MobiDB-lite"/>
    </source>
</evidence>
<dbReference type="InterPro" id="IPR035987">
    <property type="entry name" value="Ribosomal_uS8_sf"/>
</dbReference>
<organism evidence="2 3">
    <name type="scientific">Citrus x changshan-huyou</name>
    <dbReference type="NCBI Taxonomy" id="2935761"/>
    <lineage>
        <taxon>Eukaryota</taxon>
        <taxon>Viridiplantae</taxon>
        <taxon>Streptophyta</taxon>
        <taxon>Embryophyta</taxon>
        <taxon>Tracheophyta</taxon>
        <taxon>Spermatophyta</taxon>
        <taxon>Magnoliopsida</taxon>
        <taxon>eudicotyledons</taxon>
        <taxon>Gunneridae</taxon>
        <taxon>Pentapetalae</taxon>
        <taxon>rosids</taxon>
        <taxon>malvids</taxon>
        <taxon>Sapindales</taxon>
        <taxon>Rutaceae</taxon>
        <taxon>Aurantioideae</taxon>
        <taxon>Citrus</taxon>
    </lineage>
</organism>
<dbReference type="PROSITE" id="PS00053">
    <property type="entry name" value="RIBOSOMAL_S8"/>
    <property type="match status" value="1"/>
</dbReference>
<dbReference type="GO" id="GO:0006412">
    <property type="term" value="P:translation"/>
    <property type="evidence" value="ECO:0007669"/>
    <property type="project" value="InterPro"/>
</dbReference>
<dbReference type="Proteomes" id="UP001428341">
    <property type="component" value="Unassembled WGS sequence"/>
</dbReference>
<proteinExistence type="predicted"/>
<name>A0AAP0QB42_9ROSI</name>
<sequence>MYLEVICWSFQLIDCNFASTFVKDEDVKAREIEGYTVRALPTRQRGYVVLTTPDGVLDHEEALRRTQNISIKLNISLQECLKTEDCSMIRGDNHLQAAYARGNNKHPSTLDVTGTSTLPIDNPQVL</sequence>
<dbReference type="GO" id="GO:0003735">
    <property type="term" value="F:structural constituent of ribosome"/>
    <property type="evidence" value="ECO:0007669"/>
    <property type="project" value="InterPro"/>
</dbReference>
<evidence type="ECO:0000313" key="3">
    <source>
        <dbReference type="Proteomes" id="UP001428341"/>
    </source>
</evidence>
<gene>
    <name evidence="2" type="ORF">WN944_029460</name>
</gene>
<accession>A0AAP0QB42</accession>
<keyword evidence="3" id="KW-1185">Reference proteome</keyword>
<dbReference type="InterPro" id="IPR047863">
    <property type="entry name" value="Ribosomal_uS8_CS"/>
</dbReference>
<feature type="region of interest" description="Disordered" evidence="1">
    <location>
        <begin position="106"/>
        <end position="126"/>
    </location>
</feature>
<protein>
    <submittedName>
        <fullName evidence="2">Uncharacterized protein</fullName>
    </submittedName>
</protein>
<dbReference type="GO" id="GO:0005840">
    <property type="term" value="C:ribosome"/>
    <property type="evidence" value="ECO:0007669"/>
    <property type="project" value="InterPro"/>
</dbReference>
<dbReference type="Gene3D" id="3.30.1490.10">
    <property type="match status" value="1"/>
</dbReference>
<reference evidence="2 3" key="1">
    <citation type="submission" date="2024-05" db="EMBL/GenBank/DDBJ databases">
        <title>Haplotype-resolved chromosome-level genome assembly of Huyou (Citrus changshanensis).</title>
        <authorList>
            <person name="Miao C."/>
            <person name="Chen W."/>
            <person name="Wu Y."/>
            <person name="Wang L."/>
            <person name="Zhao S."/>
            <person name="Grierson D."/>
            <person name="Xu C."/>
            <person name="Chen K."/>
        </authorList>
    </citation>
    <scope>NUCLEOTIDE SEQUENCE [LARGE SCALE GENOMIC DNA]</scope>
    <source>
        <strain evidence="2">01-14</strain>
        <tissue evidence="2">Leaf</tissue>
    </source>
</reference>
<dbReference type="EMBL" id="JBCGBO010000025">
    <property type="protein sequence ID" value="KAK9177438.1"/>
    <property type="molecule type" value="Genomic_DNA"/>
</dbReference>
<dbReference type="AlphaFoldDB" id="A0AAP0QB42"/>
<evidence type="ECO:0000313" key="2">
    <source>
        <dbReference type="EMBL" id="KAK9177438.1"/>
    </source>
</evidence>
<comment type="caution">
    <text evidence="2">The sequence shown here is derived from an EMBL/GenBank/DDBJ whole genome shotgun (WGS) entry which is preliminary data.</text>
</comment>